<reference evidence="3 4" key="1">
    <citation type="submission" date="2019-07" db="EMBL/GenBank/DDBJ databases">
        <title>Gilliamella genomes.</title>
        <authorList>
            <person name="Zheng H."/>
        </authorList>
    </citation>
    <scope>NUCLEOTIDE SEQUENCE [LARGE SCALE GENOMIC DNA]</scope>
    <source>
        <strain evidence="3 4">W8127</strain>
    </source>
</reference>
<dbReference type="EMBL" id="VMHM01000015">
    <property type="protein sequence ID" value="TSJ97633.1"/>
    <property type="molecule type" value="Genomic_DNA"/>
</dbReference>
<dbReference type="Proteomes" id="UP000319483">
    <property type="component" value="Unassembled WGS sequence"/>
</dbReference>
<feature type="coiled-coil region" evidence="1">
    <location>
        <begin position="220"/>
        <end position="247"/>
    </location>
</feature>
<evidence type="ECO:0000256" key="2">
    <source>
        <dbReference type="SAM" id="MobiDB-lite"/>
    </source>
</evidence>
<feature type="region of interest" description="Disordered" evidence="2">
    <location>
        <begin position="257"/>
        <end position="278"/>
    </location>
</feature>
<name>A0A556S922_9GAMM</name>
<sequence>MTLEVNKSKKYKSKWFRIAVEGATTDGRKILREWISQMAQNYNRDVYGARVNLEHIKGYSPDSLFKRYGDVLALKAEEIKTGPLAGKLALFAQIEPTDELIQLNKTRQKVYSSIEVNPEFADTGEAYLVGLAVTDDPASLGTEFLEFSATANINPLASRKLSPNNLFTAAEETLIELEDDTIADKSFSSILERITNLFKNKSAVDSAKFNQLAEIIEQFASSTVNRVTQLENQVNLLKTEFTSVKKQNDELIELLSEMPDSPHRPVSSGGPTSIETDC</sequence>
<gene>
    <name evidence="3" type="ORF">FPQ15_11030</name>
</gene>
<feature type="compositionally biased region" description="Polar residues" evidence="2">
    <location>
        <begin position="269"/>
        <end position="278"/>
    </location>
</feature>
<evidence type="ECO:0000256" key="1">
    <source>
        <dbReference type="SAM" id="Coils"/>
    </source>
</evidence>
<dbReference type="Pfam" id="PF05929">
    <property type="entry name" value="Phage_GPO"/>
    <property type="match status" value="1"/>
</dbReference>
<protein>
    <submittedName>
        <fullName evidence="3">GPO family capsid scaffolding protein</fullName>
    </submittedName>
</protein>
<comment type="caution">
    <text evidence="3">The sequence shown here is derived from an EMBL/GenBank/DDBJ whole genome shotgun (WGS) entry which is preliminary data.</text>
</comment>
<organism evidence="3 4">
    <name type="scientific">Gilliamella apicola</name>
    <dbReference type="NCBI Taxonomy" id="1196095"/>
    <lineage>
        <taxon>Bacteria</taxon>
        <taxon>Pseudomonadati</taxon>
        <taxon>Pseudomonadota</taxon>
        <taxon>Gammaproteobacteria</taxon>
        <taxon>Orbales</taxon>
        <taxon>Orbaceae</taxon>
        <taxon>Gilliamella</taxon>
    </lineage>
</organism>
<accession>A0A556S922</accession>
<dbReference type="AlphaFoldDB" id="A0A556S922"/>
<keyword evidence="1" id="KW-0175">Coiled coil</keyword>
<evidence type="ECO:0000313" key="3">
    <source>
        <dbReference type="EMBL" id="TSJ97633.1"/>
    </source>
</evidence>
<dbReference type="InterPro" id="IPR009228">
    <property type="entry name" value="Capsid_scaffold_GpO"/>
</dbReference>
<evidence type="ECO:0000313" key="4">
    <source>
        <dbReference type="Proteomes" id="UP000319483"/>
    </source>
</evidence>
<proteinExistence type="predicted"/>
<dbReference type="RefSeq" id="WP_144092718.1">
    <property type="nucleotide sequence ID" value="NZ_VMHM01000015.1"/>
</dbReference>